<dbReference type="Proteomes" id="UP001515480">
    <property type="component" value="Unassembled WGS sequence"/>
</dbReference>
<dbReference type="Gene3D" id="1.20.920.20">
    <property type="match status" value="1"/>
</dbReference>
<evidence type="ECO:0000313" key="4">
    <source>
        <dbReference type="Proteomes" id="UP001515480"/>
    </source>
</evidence>
<dbReference type="PANTHER" id="PTHR12239:SF41">
    <property type="entry name" value="MEMBRANE ASSOCIATED PROTEIN, PUTATIVE-RELATED"/>
    <property type="match status" value="1"/>
</dbReference>
<keyword evidence="4" id="KW-1185">Reference proteome</keyword>
<proteinExistence type="predicted"/>
<feature type="region of interest" description="Disordered" evidence="2">
    <location>
        <begin position="1"/>
        <end position="26"/>
    </location>
</feature>
<gene>
    <name evidence="3" type="ORF">AB1Y20_016044</name>
</gene>
<feature type="region of interest" description="Disordered" evidence="2">
    <location>
        <begin position="293"/>
        <end position="314"/>
    </location>
</feature>
<feature type="repeat" description="ARM" evidence="1">
    <location>
        <begin position="507"/>
        <end position="536"/>
    </location>
</feature>
<dbReference type="PANTHER" id="PTHR12239">
    <property type="entry name" value="PROTEIN CBG20215-RELATED"/>
    <property type="match status" value="1"/>
</dbReference>
<protein>
    <submittedName>
        <fullName evidence="3">Uncharacterized protein</fullName>
    </submittedName>
</protein>
<reference evidence="3 4" key="1">
    <citation type="journal article" date="2024" name="Science">
        <title>Giant polyketide synthase enzymes in the biosynthesis of giant marine polyether toxins.</title>
        <authorList>
            <person name="Fallon T.R."/>
            <person name="Shende V.V."/>
            <person name="Wierzbicki I.H."/>
            <person name="Pendleton A.L."/>
            <person name="Watervoot N.F."/>
            <person name="Auber R.P."/>
            <person name="Gonzalez D.J."/>
            <person name="Wisecaver J.H."/>
            <person name="Moore B.S."/>
        </authorList>
    </citation>
    <scope>NUCLEOTIDE SEQUENCE [LARGE SCALE GENOMIC DNA]</scope>
    <source>
        <strain evidence="3 4">12B1</strain>
    </source>
</reference>
<accession>A0AB34K081</accession>
<sequence length="661" mass="73956">MASCSGGLPAAALAAEDPDADETPDSLRRRALDSLRGERGPSRLEVERAERQAGELRAAIDEARHGAQDPTARLQMLGRRKAAQALGCLTAAQLEEFRQLKLIRVAAPVIEWVLCAVCTLLELRQLDAAPPCSRLLSWADARQLLFRPELVPSLAAFDASGLLQAAELRRLLHSRMEGMCEADAGAKGAMERARMQAAGRQAALKSGGVVVSAASARRAGPVIGALYVWLERVLRDADWLEAVLAEPEKGHALLEEELAPMEKELELAEVRLAALRAAAEEAERKLAEEMQRLREEDARRRAEEKRRREEEEERRRLAEVEAELERERIRLEEEEMERQRVIEESRRHLEEKRLREEAEREAHALALAQAAEAQRLLEDELARQKAEEEERAMREAEAEAERLRLEEEEARLIEEEEERRRAEEERLRLDEEQAERLLRDEAEAEWDAIMNAADTPLEILIPVLVTTMVSDDDDSVAAAVMRLALAIDECEDIEQTQILGALFREHNGIEALLAILQNSAFAEEVHQSALLILGNLGSDTVDVHAQLTRQRVKLYGGFDVLLEYMQSPSETTIIYALGAVQNICSIDVEFAHMCRGEHAVVAHLRALSESENDRVRHYAVNCIQEPNIERTNQREDILSAREAAGNPDAPNGVGGAIIATH</sequence>
<evidence type="ECO:0000313" key="3">
    <source>
        <dbReference type="EMBL" id="KAL1527375.1"/>
    </source>
</evidence>
<dbReference type="InterPro" id="IPR016024">
    <property type="entry name" value="ARM-type_fold"/>
</dbReference>
<comment type="caution">
    <text evidence="3">The sequence shown here is derived from an EMBL/GenBank/DDBJ whole genome shotgun (WGS) entry which is preliminary data.</text>
</comment>
<dbReference type="InterPro" id="IPR052293">
    <property type="entry name" value="SRRP"/>
</dbReference>
<dbReference type="InterPro" id="IPR000225">
    <property type="entry name" value="Armadillo"/>
</dbReference>
<dbReference type="AlphaFoldDB" id="A0AB34K081"/>
<dbReference type="EMBL" id="JBGBPQ010000003">
    <property type="protein sequence ID" value="KAL1527375.1"/>
    <property type="molecule type" value="Genomic_DNA"/>
</dbReference>
<dbReference type="Gene3D" id="1.25.10.10">
    <property type="entry name" value="Leucine-rich Repeat Variant"/>
    <property type="match status" value="1"/>
</dbReference>
<dbReference type="SUPFAM" id="SSF48371">
    <property type="entry name" value="ARM repeat"/>
    <property type="match status" value="1"/>
</dbReference>
<evidence type="ECO:0000256" key="2">
    <source>
        <dbReference type="SAM" id="MobiDB-lite"/>
    </source>
</evidence>
<organism evidence="3 4">
    <name type="scientific">Prymnesium parvum</name>
    <name type="common">Toxic golden alga</name>
    <dbReference type="NCBI Taxonomy" id="97485"/>
    <lineage>
        <taxon>Eukaryota</taxon>
        <taxon>Haptista</taxon>
        <taxon>Haptophyta</taxon>
        <taxon>Prymnesiophyceae</taxon>
        <taxon>Prymnesiales</taxon>
        <taxon>Prymnesiaceae</taxon>
        <taxon>Prymnesium</taxon>
    </lineage>
</organism>
<name>A0AB34K081_PRYPA</name>
<dbReference type="PROSITE" id="PS50176">
    <property type="entry name" value="ARM_REPEAT"/>
    <property type="match status" value="1"/>
</dbReference>
<evidence type="ECO:0000256" key="1">
    <source>
        <dbReference type="PROSITE-ProRule" id="PRU00259"/>
    </source>
</evidence>
<dbReference type="InterPro" id="IPR011989">
    <property type="entry name" value="ARM-like"/>
</dbReference>